<dbReference type="InterPro" id="IPR040694">
    <property type="entry name" value="UGGT_TRXL_2"/>
</dbReference>
<evidence type="ECO:0000256" key="8">
    <source>
        <dbReference type="ARBA" id="ARBA00023180"/>
    </source>
</evidence>
<feature type="domain" description="UGGT thioredoxin-like" evidence="11">
    <location>
        <begin position="278"/>
        <end position="407"/>
    </location>
</feature>
<organism evidence="15 16">
    <name type="scientific">Endocarpon pusillum</name>
    <dbReference type="NCBI Taxonomy" id="364733"/>
    <lineage>
        <taxon>Eukaryota</taxon>
        <taxon>Fungi</taxon>
        <taxon>Dikarya</taxon>
        <taxon>Ascomycota</taxon>
        <taxon>Pezizomycotina</taxon>
        <taxon>Eurotiomycetes</taxon>
        <taxon>Chaetothyriomycetidae</taxon>
        <taxon>Verrucariales</taxon>
        <taxon>Verrucariaceae</taxon>
        <taxon>Endocarpon</taxon>
    </lineage>
</organism>
<dbReference type="GO" id="GO:0005788">
    <property type="term" value="C:endoplasmic reticulum lumen"/>
    <property type="evidence" value="ECO:0007669"/>
    <property type="project" value="UniProtKB-SubCell"/>
</dbReference>
<proteinExistence type="inferred from homology"/>
<reference evidence="15" key="1">
    <citation type="submission" date="2020-02" db="EMBL/GenBank/DDBJ databases">
        <authorList>
            <person name="Palmer J.M."/>
        </authorList>
    </citation>
    <scope>NUCLEOTIDE SEQUENCE</scope>
    <source>
        <strain evidence="15">EPUS1.4</strain>
        <tissue evidence="15">Thallus</tissue>
    </source>
</reference>
<dbReference type="GO" id="GO:0036503">
    <property type="term" value="P:ERAD pathway"/>
    <property type="evidence" value="ECO:0007669"/>
    <property type="project" value="TreeGrafter"/>
</dbReference>
<keyword evidence="5" id="KW-0808">Transferase</keyword>
<evidence type="ECO:0008006" key="17">
    <source>
        <dbReference type="Google" id="ProtNLM"/>
    </source>
</evidence>
<dbReference type="InterPro" id="IPR040693">
    <property type="entry name" value="UGGT_TRXL_1"/>
</dbReference>
<feature type="domain" description="UDP-glucose:glycoprotein glucosyltransferase thioredoxin-like" evidence="13">
    <location>
        <begin position="669"/>
        <end position="871"/>
    </location>
</feature>
<dbReference type="InterPro" id="IPR040525">
    <property type="entry name" value="UGGT_TRXL_4"/>
</dbReference>
<comment type="pathway">
    <text evidence="3">Protein modification; protein glycosylation.</text>
</comment>
<feature type="compositionally biased region" description="Basic and acidic residues" evidence="9">
    <location>
        <begin position="1482"/>
        <end position="1495"/>
    </location>
</feature>
<comment type="caution">
    <text evidence="15">The sequence shown here is derived from an EMBL/GenBank/DDBJ whole genome shotgun (WGS) entry which is preliminary data.</text>
</comment>
<evidence type="ECO:0000313" key="15">
    <source>
        <dbReference type="EMBL" id="KAF7504098.1"/>
    </source>
</evidence>
<name>A0A8H7A8I4_9EURO</name>
<evidence type="ECO:0000256" key="4">
    <source>
        <dbReference type="ARBA" id="ARBA00006351"/>
    </source>
</evidence>
<dbReference type="Gene3D" id="3.90.550.10">
    <property type="entry name" value="Spore Coat Polysaccharide Biosynthesis Protein SpsA, Chain A"/>
    <property type="match status" value="1"/>
</dbReference>
<evidence type="ECO:0000259" key="13">
    <source>
        <dbReference type="Pfam" id="PF18403"/>
    </source>
</evidence>
<dbReference type="UniPathway" id="UPA00378"/>
<evidence type="ECO:0000256" key="7">
    <source>
        <dbReference type="ARBA" id="ARBA00022824"/>
    </source>
</evidence>
<gene>
    <name evidence="15" type="ORF">GJ744_002667</name>
</gene>
<evidence type="ECO:0000313" key="16">
    <source>
        <dbReference type="Proteomes" id="UP000606974"/>
    </source>
</evidence>
<dbReference type="InterPro" id="IPR040497">
    <property type="entry name" value="Glyco_transf_24"/>
</dbReference>
<dbReference type="Proteomes" id="UP000606974">
    <property type="component" value="Unassembled WGS sequence"/>
</dbReference>
<evidence type="ECO:0000259" key="14">
    <source>
        <dbReference type="Pfam" id="PF18404"/>
    </source>
</evidence>
<keyword evidence="8" id="KW-0325">Glycoprotein</keyword>
<dbReference type="Pfam" id="PF18402">
    <property type="entry name" value="Thioredoxin_14"/>
    <property type="match status" value="1"/>
</dbReference>
<evidence type="ECO:0000259" key="10">
    <source>
        <dbReference type="Pfam" id="PF18400"/>
    </source>
</evidence>
<dbReference type="Pfam" id="PF06427">
    <property type="entry name" value="UDP-g_GGTase"/>
    <property type="match status" value="1"/>
</dbReference>
<dbReference type="GO" id="GO:0018279">
    <property type="term" value="P:protein N-linked glycosylation via asparagine"/>
    <property type="evidence" value="ECO:0007669"/>
    <property type="project" value="TreeGrafter"/>
</dbReference>
<feature type="domain" description="Glucosyltransferase 24 catalytic" evidence="14">
    <location>
        <begin position="1191"/>
        <end position="1457"/>
    </location>
</feature>
<evidence type="ECO:0000256" key="5">
    <source>
        <dbReference type="ARBA" id="ARBA00022679"/>
    </source>
</evidence>
<dbReference type="FunFam" id="3.90.550.10:FF:000065">
    <property type="entry name" value="UDP-glucose:glycoprotein glucosyltransferase, putative"/>
    <property type="match status" value="1"/>
</dbReference>
<dbReference type="GO" id="GO:0003980">
    <property type="term" value="F:UDP-glucose:glycoprotein glucosyltransferase activity"/>
    <property type="evidence" value="ECO:0007669"/>
    <property type="project" value="InterPro"/>
</dbReference>
<sequence length="1495" mass="168883">MELFTHLAFPWRRKSSIWVLLSCFCMRILAGPSINVALKASFDAGPYLLELLETAAEENATSFFPLLDRVAEGIFTEIDTEQALYERFLKLLEDDGHISDPEAVASFKFALAIRSVAPRIEAHYQYYNTSVQPSMMAAQDAACPVWVHFDGKQYCSPSLERAQQDMPMDGLADQLPFDRVLGDVSEGPPSILYADITHPLFGEFHETVSRTAKQGKSSYRVRYRPSTDTSPLFLNGYGVDLVLKRTDYIVIDDRKAGHDDEEVQKSISDKDLSDEGPADLKPLTTSELSSLGLNTASFVMSSDDQLDMLLRVSADFPRYSAMIASHNASETFLNEYRTNRDVFLPQGYSIIWINGVQVDTRSLNPFGLLDHLRRERSLVNNLRDLGFTASQAIKLLSHKDIAQAQVEKEPQRYDWRDQTEGSNIIMWLNNIEKDKRYQNWPSQLTALLQRTFPGQLPTARRDIHNLIIPVNFADSKDLQLVVETLQSFVKRTIPVRFGLVPILSSPDSAAQAKIAYYLLETYGLSTLFAYFEEQMTAKKPPTATKASFAAAIEGRKPLNEREVLGLDVVLTSDPLEQRLQAVRSYLSRLELGNEVASILINGIALPRNENWLEAMSARVSMDLRAIQRGIMEDAFNEESWIPEFFLFQASSSRNALITPEKLDSISVLDVSKLAREHFDVLDDIPRISASPESDFEARAHLLLVADFESDSGKQLLKEAIEFRKGERGVDFVILHNPRSSRPTSALPFQLYHLLKEGKEISLENLLDTVSGSDWTQPTQAMAQRADAYWSATQRLADAIGIEHGASGILLNGRYVGPIKDGTLFLKEDFDLLLNFERQQRINHVISAMRDLGWESNVMKPLDLAKVTSLVARAHVSDLPEGIFESPPLIRIDKFNLWNSTHSAIHVSTSDDPAIQIVAAIDPTSEVVQPWIPILRTLSQLHGVDLKIFLNPREQVLELPVKRFYRQVLDSAPMFDNSGALRRPQATFTAIPEEALLNLGMDVPAAWLVAPQVCDYDLDNIKLSSVPKDQNIDAIYELEHILIEGHSRDTGTGSPPRGVQLLLGTEKQPHFADTIIMANLGYFQFKANPGYWHISLMPGRSSRVYTIDSVGSKGYSPQPGDLETSVALYSFHGATLYPRLSRKPGMETEDVLDSGSKARSAMDYLSRGASFASSALASVGLSKSSSSANADINIFSVASGHLYERMLNIMILSVMKHTTHSVKFWFIEQFLSPSFKSFLPHLAAHYNFQYEMVTYKWPHWLRSQKEKQREIWGYKILFLDVLFPLHLDKVIFVDADQIVRTDMMDLNRVDLHGAPYGFTPMCDSREEMEGFRFWKQGYWKKYLQGKPYHISALYVVDLKKFRELAAGDRLRQQYHALSADPGSLSNLDQDLPNHMQYNLPIYSLPQEWLWCETWCSDEALQSAKTIDLCNNPLTKEPKLDRARRQVPEWTVYDEEVSRVMEAVKGAEAEAEAEAQAAGPEEAIQERKRDRKKKDEL</sequence>
<evidence type="ECO:0000256" key="1">
    <source>
        <dbReference type="ARBA" id="ARBA00001913"/>
    </source>
</evidence>
<dbReference type="Pfam" id="PF18403">
    <property type="entry name" value="Thioredoxin_15"/>
    <property type="match status" value="1"/>
</dbReference>
<comment type="cofactor">
    <cofactor evidence="1">
        <name>Ca(2+)</name>
        <dbReference type="ChEBI" id="CHEBI:29108"/>
    </cofactor>
</comment>
<evidence type="ECO:0000256" key="6">
    <source>
        <dbReference type="ARBA" id="ARBA00022729"/>
    </source>
</evidence>
<feature type="region of interest" description="Disordered" evidence="9">
    <location>
        <begin position="259"/>
        <end position="279"/>
    </location>
</feature>
<dbReference type="InterPro" id="IPR040692">
    <property type="entry name" value="UGGT_TRXL_3"/>
</dbReference>
<dbReference type="Pfam" id="PF18400">
    <property type="entry name" value="Thioredoxin_12"/>
    <property type="match status" value="1"/>
</dbReference>
<accession>A0A8H7A8I4</accession>
<dbReference type="OrthoDB" id="27683at2759"/>
<dbReference type="InterPro" id="IPR029044">
    <property type="entry name" value="Nucleotide-diphossugar_trans"/>
</dbReference>
<evidence type="ECO:0000259" key="12">
    <source>
        <dbReference type="Pfam" id="PF18402"/>
    </source>
</evidence>
<comment type="subcellular location">
    <subcellularLocation>
        <location evidence="2">Endoplasmic reticulum lumen</location>
    </subcellularLocation>
</comment>
<dbReference type="Pfam" id="PF18401">
    <property type="entry name" value="Thioredoxin_13"/>
    <property type="match status" value="1"/>
</dbReference>
<dbReference type="Pfam" id="PF18404">
    <property type="entry name" value="Glyco_transf_24"/>
    <property type="match status" value="1"/>
</dbReference>
<evidence type="ECO:0000259" key="11">
    <source>
        <dbReference type="Pfam" id="PF18401"/>
    </source>
</evidence>
<feature type="region of interest" description="Disordered" evidence="9">
    <location>
        <begin position="1465"/>
        <end position="1495"/>
    </location>
</feature>
<dbReference type="SUPFAM" id="SSF53448">
    <property type="entry name" value="Nucleotide-diphospho-sugar transferases"/>
    <property type="match status" value="1"/>
</dbReference>
<feature type="domain" description="UGGT thioredoxin-like" evidence="12">
    <location>
        <begin position="413"/>
        <end position="657"/>
    </location>
</feature>
<dbReference type="CDD" id="cd06432">
    <property type="entry name" value="GT8_HUGT1_C_like"/>
    <property type="match status" value="1"/>
</dbReference>
<protein>
    <recommendedName>
        <fullName evidence="17">UDP-glucose:glycoprotein glucosyltransferase</fullName>
    </recommendedName>
</protein>
<keyword evidence="6" id="KW-0732">Signal</keyword>
<dbReference type="EMBL" id="JAACFV010000149">
    <property type="protein sequence ID" value="KAF7504098.1"/>
    <property type="molecule type" value="Genomic_DNA"/>
</dbReference>
<dbReference type="PANTHER" id="PTHR11226:SF0">
    <property type="entry name" value="UDP-GLUCOSE:GLYCOPROTEIN GLUCOSYLTRANSFERASE"/>
    <property type="match status" value="1"/>
</dbReference>
<keyword evidence="7" id="KW-0256">Endoplasmic reticulum</keyword>
<evidence type="ECO:0000256" key="2">
    <source>
        <dbReference type="ARBA" id="ARBA00004319"/>
    </source>
</evidence>
<dbReference type="PANTHER" id="PTHR11226">
    <property type="entry name" value="UDP-GLUCOSE GLYCOPROTEIN:GLUCOSYLTRANSFERASE"/>
    <property type="match status" value="1"/>
</dbReference>
<dbReference type="GO" id="GO:0051082">
    <property type="term" value="F:unfolded protein binding"/>
    <property type="evidence" value="ECO:0007669"/>
    <property type="project" value="TreeGrafter"/>
</dbReference>
<evidence type="ECO:0000256" key="9">
    <source>
        <dbReference type="SAM" id="MobiDB-lite"/>
    </source>
</evidence>
<feature type="domain" description="UGGT thioredoxin-like" evidence="10">
    <location>
        <begin position="45"/>
        <end position="228"/>
    </location>
</feature>
<dbReference type="InterPro" id="IPR009448">
    <property type="entry name" value="UDP-g_GGtrans"/>
</dbReference>
<keyword evidence="16" id="KW-1185">Reference proteome</keyword>
<comment type="similarity">
    <text evidence="4">Belongs to the glycosyltransferase 8 family.</text>
</comment>
<feature type="compositionally biased region" description="Basic and acidic residues" evidence="9">
    <location>
        <begin position="259"/>
        <end position="273"/>
    </location>
</feature>
<evidence type="ECO:0000256" key="3">
    <source>
        <dbReference type="ARBA" id="ARBA00004922"/>
    </source>
</evidence>